<protein>
    <recommendedName>
        <fullName evidence="3">Bacteriocin fulvocin C-related protein</fullName>
    </recommendedName>
</protein>
<dbReference type="NCBIfam" id="NF033852">
    <property type="entry name" value="fulvocin_rel"/>
    <property type="match status" value="1"/>
</dbReference>
<comment type="caution">
    <text evidence="1">The sequence shown here is derived from an EMBL/GenBank/DDBJ whole genome shotgun (WGS) entry which is preliminary data.</text>
</comment>
<accession>A0ABQ3HT23</accession>
<organism evidence="1 2">
    <name type="scientific">Sphingobacterium griseoflavum</name>
    <dbReference type="NCBI Taxonomy" id="1474952"/>
    <lineage>
        <taxon>Bacteria</taxon>
        <taxon>Pseudomonadati</taxon>
        <taxon>Bacteroidota</taxon>
        <taxon>Sphingobacteriia</taxon>
        <taxon>Sphingobacteriales</taxon>
        <taxon>Sphingobacteriaceae</taxon>
        <taxon>Sphingobacterium</taxon>
    </lineage>
</organism>
<gene>
    <name evidence="1" type="ORF">GCM10017764_02850</name>
</gene>
<dbReference type="Proteomes" id="UP000620550">
    <property type="component" value="Unassembled WGS sequence"/>
</dbReference>
<evidence type="ECO:0000313" key="2">
    <source>
        <dbReference type="Proteomes" id="UP000620550"/>
    </source>
</evidence>
<evidence type="ECO:0008006" key="3">
    <source>
        <dbReference type="Google" id="ProtNLM"/>
    </source>
</evidence>
<evidence type="ECO:0000313" key="1">
    <source>
        <dbReference type="EMBL" id="GHE23317.1"/>
    </source>
</evidence>
<keyword evidence="2" id="KW-1185">Reference proteome</keyword>
<proteinExistence type="predicted"/>
<sequence length="205" mass="23316">MKKLSILAVSLFMLFSSCQKDEVYTKLSEKDNLALKSIKSASLLKSPDARRIAFSKQFTIDEKCEFIRKRLNSFITDLKLEEVQVNVLNDLTIFLDPEVYVESSTLNLDAKKFEPIWRERALTVFSEDQLNYLFSFKSFDEFKDQASARNLKNVARAGGEASQDCDCSTKSDYCSKGNCKVKICVLDTYSCGFLFLHHCDGLCGN</sequence>
<dbReference type="PROSITE" id="PS51257">
    <property type="entry name" value="PROKAR_LIPOPROTEIN"/>
    <property type="match status" value="1"/>
</dbReference>
<name>A0ABQ3HT23_9SPHI</name>
<reference evidence="2" key="1">
    <citation type="journal article" date="2019" name="Int. J. Syst. Evol. Microbiol.">
        <title>The Global Catalogue of Microorganisms (GCM) 10K type strain sequencing project: providing services to taxonomists for standard genome sequencing and annotation.</title>
        <authorList>
            <consortium name="The Broad Institute Genomics Platform"/>
            <consortium name="The Broad Institute Genome Sequencing Center for Infectious Disease"/>
            <person name="Wu L."/>
            <person name="Ma J."/>
        </authorList>
    </citation>
    <scope>NUCLEOTIDE SEQUENCE [LARGE SCALE GENOMIC DNA]</scope>
    <source>
        <strain evidence="2">CGMCC 1.12966</strain>
    </source>
</reference>
<dbReference type="EMBL" id="BNAF01000001">
    <property type="protein sequence ID" value="GHE23317.1"/>
    <property type="molecule type" value="Genomic_DNA"/>
</dbReference>